<evidence type="ECO:0000313" key="10">
    <source>
        <dbReference type="Proteomes" id="UP000232323"/>
    </source>
</evidence>
<dbReference type="PROSITE" id="PS00108">
    <property type="entry name" value="PROTEIN_KINASE_ST"/>
    <property type="match status" value="1"/>
</dbReference>
<keyword evidence="2" id="KW-0808">Transferase</keyword>
<comment type="caution">
    <text evidence="9">The sequence shown here is derived from an EMBL/GenBank/DDBJ whole genome shotgun (WGS) entry which is preliminary data.</text>
</comment>
<dbReference type="InterPro" id="IPR051681">
    <property type="entry name" value="Ser/Thr_Kinases-Pseudokinases"/>
</dbReference>
<keyword evidence="4" id="KW-0418">Kinase</keyword>
<dbReference type="Gene3D" id="1.10.510.10">
    <property type="entry name" value="Transferase(Phosphotransferase) domain 1"/>
    <property type="match status" value="1"/>
</dbReference>
<dbReference type="PROSITE" id="PS50011">
    <property type="entry name" value="PROTEIN_KINASE_DOM"/>
    <property type="match status" value="1"/>
</dbReference>
<name>A0A250X5E4_9CHLO</name>
<sequence>MTCSACPNCQHLALYRDEIERCKNEIHKLRQEAHLIDSSPTRGVITDVDTFVPLSQLSTSYPLEISLEDLRALSEGKTFTTSAWKYAVLALEESLQQLVRRKIQDGEQLLGPAVQESLVFRCKLSLSLWNSASLEEAARVMARVWSGPSFKNEWQAILKNLRAGNYHAVVTRSVIFGTPAAAAAAAAGGMMSSGTPAAAASESKVTMVLTWPVIIRDPDGTRHWGMVQQVVALEDGSMLWQNSASMAMFGCHGSLHAAARENTTLASFDFVEMLFHSAQEQLQVMRTQVNQGGIFRHQLEITHQYLRSLMLLSDQSEEIHHDVQICLSKDPVTLQQVYTIAQIDVTAAVLAQKQVQRANGLLVMEKQRSLAVVQRQYELIECIGWLSEVGLSAAGDRRVSDLIDTVRKQLLEESTSSQGGDAEGAGLGPGGEGIRLMEMIGSGTTGKVYKGLWYGKQVAVKSIVLPLGMDGKEKRERMAIMEVAISSSLQHPNIVQTYTYSLIPIRDYSSSILAHGAIIQATSEPLPKLGDAAAASGRGNKPVLESISSFTSRRSVAGAVRSTVSAFEIQLVLELCDRGSLRDALHKGAFRLPDRAVNYLAVLDTAADIARGMAHLHSSNILHSDLKALNVLLQSSSEDPRGVTAKIADFGLSVKMNQLETHVSNMFHGTLSHMAPEILMDGQQSNAADVYAFGITLWELYTGKQVYKGIPYAVLGFQVSRSNYRPTFPAGTPPAFASLASICWHEQPASRPSFASILEELKELRGAVERSTPALQLHLIPSSESSNPEFQEQHGPPES</sequence>
<keyword evidence="3 6" id="KW-0547">Nucleotide-binding</keyword>
<feature type="binding site" evidence="6">
    <location>
        <position position="461"/>
    </location>
    <ligand>
        <name>ATP</name>
        <dbReference type="ChEBI" id="CHEBI:30616"/>
    </ligand>
</feature>
<dbReference type="PANTHER" id="PTHR44329:SF214">
    <property type="entry name" value="PROTEIN KINASE DOMAIN-CONTAINING PROTEIN"/>
    <property type="match status" value="1"/>
</dbReference>
<dbReference type="InterPro" id="IPR000719">
    <property type="entry name" value="Prot_kinase_dom"/>
</dbReference>
<dbReference type="Pfam" id="PF07714">
    <property type="entry name" value="PK_Tyr_Ser-Thr"/>
    <property type="match status" value="2"/>
</dbReference>
<dbReference type="InterPro" id="IPR017441">
    <property type="entry name" value="Protein_kinase_ATP_BS"/>
</dbReference>
<dbReference type="PRINTS" id="PR00109">
    <property type="entry name" value="TYRKINASE"/>
</dbReference>
<dbReference type="OrthoDB" id="4062651at2759"/>
<dbReference type="Proteomes" id="UP000232323">
    <property type="component" value="Unassembled WGS sequence"/>
</dbReference>
<feature type="region of interest" description="Disordered" evidence="7">
    <location>
        <begin position="778"/>
        <end position="799"/>
    </location>
</feature>
<evidence type="ECO:0000256" key="5">
    <source>
        <dbReference type="ARBA" id="ARBA00022840"/>
    </source>
</evidence>
<dbReference type="SUPFAM" id="SSF56112">
    <property type="entry name" value="Protein kinase-like (PK-like)"/>
    <property type="match status" value="1"/>
</dbReference>
<dbReference type="GO" id="GO:0004674">
    <property type="term" value="F:protein serine/threonine kinase activity"/>
    <property type="evidence" value="ECO:0007669"/>
    <property type="project" value="UniProtKB-KW"/>
</dbReference>
<evidence type="ECO:0000256" key="4">
    <source>
        <dbReference type="ARBA" id="ARBA00022777"/>
    </source>
</evidence>
<reference evidence="9 10" key="1">
    <citation type="submission" date="2017-08" db="EMBL/GenBank/DDBJ databases">
        <title>Acidophilic green algal genome provides insights into adaptation to an acidic environment.</title>
        <authorList>
            <person name="Hirooka S."/>
            <person name="Hirose Y."/>
            <person name="Kanesaki Y."/>
            <person name="Higuchi S."/>
            <person name="Fujiwara T."/>
            <person name="Onuma R."/>
            <person name="Era A."/>
            <person name="Ohbayashi R."/>
            <person name="Uzuka A."/>
            <person name="Nozaki H."/>
            <person name="Yoshikawa H."/>
            <person name="Miyagishima S.Y."/>
        </authorList>
    </citation>
    <scope>NUCLEOTIDE SEQUENCE [LARGE SCALE GENOMIC DNA]</scope>
    <source>
        <strain evidence="9 10">NIES-2499</strain>
    </source>
</reference>
<gene>
    <name evidence="9" type="ORF">CEUSTIGMA_g5759.t1</name>
</gene>
<keyword evidence="10" id="KW-1185">Reference proteome</keyword>
<organism evidence="9 10">
    <name type="scientific">Chlamydomonas eustigma</name>
    <dbReference type="NCBI Taxonomy" id="1157962"/>
    <lineage>
        <taxon>Eukaryota</taxon>
        <taxon>Viridiplantae</taxon>
        <taxon>Chlorophyta</taxon>
        <taxon>core chlorophytes</taxon>
        <taxon>Chlorophyceae</taxon>
        <taxon>CS clade</taxon>
        <taxon>Chlamydomonadales</taxon>
        <taxon>Chlamydomonadaceae</taxon>
        <taxon>Chlamydomonas</taxon>
    </lineage>
</organism>
<dbReference type="PANTHER" id="PTHR44329">
    <property type="entry name" value="SERINE/THREONINE-PROTEIN KINASE TNNI3K-RELATED"/>
    <property type="match status" value="1"/>
</dbReference>
<evidence type="ECO:0000256" key="1">
    <source>
        <dbReference type="ARBA" id="ARBA00022527"/>
    </source>
</evidence>
<dbReference type="GO" id="GO:0005524">
    <property type="term" value="F:ATP binding"/>
    <property type="evidence" value="ECO:0007669"/>
    <property type="project" value="UniProtKB-UniRule"/>
</dbReference>
<proteinExistence type="predicted"/>
<evidence type="ECO:0000256" key="2">
    <source>
        <dbReference type="ARBA" id="ARBA00022679"/>
    </source>
</evidence>
<accession>A0A250X5E4</accession>
<dbReference type="InterPro" id="IPR011009">
    <property type="entry name" value="Kinase-like_dom_sf"/>
</dbReference>
<dbReference type="Gene3D" id="3.30.200.20">
    <property type="entry name" value="Phosphorylase Kinase, domain 1"/>
    <property type="match status" value="1"/>
</dbReference>
<evidence type="ECO:0000256" key="7">
    <source>
        <dbReference type="SAM" id="MobiDB-lite"/>
    </source>
</evidence>
<dbReference type="InterPro" id="IPR001245">
    <property type="entry name" value="Ser-Thr/Tyr_kinase_cat_dom"/>
</dbReference>
<dbReference type="AlphaFoldDB" id="A0A250X5E4"/>
<evidence type="ECO:0000259" key="8">
    <source>
        <dbReference type="PROSITE" id="PS50011"/>
    </source>
</evidence>
<evidence type="ECO:0000256" key="3">
    <source>
        <dbReference type="ARBA" id="ARBA00022741"/>
    </source>
</evidence>
<dbReference type="PROSITE" id="PS00107">
    <property type="entry name" value="PROTEIN_KINASE_ATP"/>
    <property type="match status" value="1"/>
</dbReference>
<keyword evidence="1" id="KW-0723">Serine/threonine-protein kinase</keyword>
<dbReference type="EMBL" id="BEGY01000031">
    <property type="protein sequence ID" value="GAX78317.1"/>
    <property type="molecule type" value="Genomic_DNA"/>
</dbReference>
<dbReference type="STRING" id="1157962.A0A250X5E4"/>
<dbReference type="InterPro" id="IPR008271">
    <property type="entry name" value="Ser/Thr_kinase_AS"/>
</dbReference>
<evidence type="ECO:0000256" key="6">
    <source>
        <dbReference type="PROSITE-ProRule" id="PRU10141"/>
    </source>
</evidence>
<dbReference type="SMART" id="SM00220">
    <property type="entry name" value="S_TKc"/>
    <property type="match status" value="1"/>
</dbReference>
<protein>
    <recommendedName>
        <fullName evidence="8">Protein kinase domain-containing protein</fullName>
    </recommendedName>
</protein>
<evidence type="ECO:0000313" key="9">
    <source>
        <dbReference type="EMBL" id="GAX78317.1"/>
    </source>
</evidence>
<feature type="domain" description="Protein kinase" evidence="8">
    <location>
        <begin position="434"/>
        <end position="764"/>
    </location>
</feature>
<keyword evidence="5 6" id="KW-0067">ATP-binding</keyword>